<dbReference type="Pfam" id="PF05149">
    <property type="entry name" value="Flagellar_rod"/>
    <property type="match status" value="1"/>
</dbReference>
<organism evidence="2 3">
    <name type="scientific">Trypanosoma rangeli</name>
    <dbReference type="NCBI Taxonomy" id="5698"/>
    <lineage>
        <taxon>Eukaryota</taxon>
        <taxon>Discoba</taxon>
        <taxon>Euglenozoa</taxon>
        <taxon>Kinetoplastea</taxon>
        <taxon>Metakinetoplastina</taxon>
        <taxon>Trypanosomatida</taxon>
        <taxon>Trypanosomatidae</taxon>
        <taxon>Trypanosoma</taxon>
        <taxon>Herpetosoma</taxon>
    </lineage>
</organism>
<dbReference type="PANTHER" id="PTHR34732">
    <property type="entry name" value="69 KDA PARAFLAGELLAR ROD PROTEIN-RELATED"/>
    <property type="match status" value="1"/>
</dbReference>
<gene>
    <name evidence="2" type="ORF">TraAM80_05708</name>
</gene>
<feature type="compositionally biased region" description="Basic and acidic residues" evidence="1">
    <location>
        <begin position="757"/>
        <end position="770"/>
    </location>
</feature>
<evidence type="ECO:0000256" key="1">
    <source>
        <dbReference type="SAM" id="MobiDB-lite"/>
    </source>
</evidence>
<keyword evidence="2" id="KW-0969">Cilium</keyword>
<dbReference type="GO" id="GO:0005516">
    <property type="term" value="F:calmodulin binding"/>
    <property type="evidence" value="ECO:0007669"/>
    <property type="project" value="InterPro"/>
</dbReference>
<dbReference type="PANTHER" id="PTHR34732:SF4">
    <property type="entry name" value="ROD COMPONENT, PUTATIVE-RELATED"/>
    <property type="match status" value="1"/>
</dbReference>
<proteinExistence type="predicted"/>
<dbReference type="OMA" id="CMSLREQ"/>
<evidence type="ECO:0000313" key="3">
    <source>
        <dbReference type="Proteomes" id="UP000283634"/>
    </source>
</evidence>
<feature type="region of interest" description="Disordered" evidence="1">
    <location>
        <begin position="56"/>
        <end position="81"/>
    </location>
</feature>
<dbReference type="GO" id="GO:0031514">
    <property type="term" value="C:motile cilium"/>
    <property type="evidence" value="ECO:0007669"/>
    <property type="project" value="InterPro"/>
</dbReference>
<accession>A0A3R7K8M9</accession>
<evidence type="ECO:0000313" key="2">
    <source>
        <dbReference type="EMBL" id="RNF03529.1"/>
    </source>
</evidence>
<dbReference type="RefSeq" id="XP_029237558.1">
    <property type="nucleotide sequence ID" value="XM_029382580.1"/>
</dbReference>
<protein>
    <submittedName>
        <fullName evidence="2">Paraflagellar rod protein-like protein</fullName>
    </submittedName>
</protein>
<keyword evidence="2" id="KW-0966">Cell projection</keyword>
<dbReference type="OrthoDB" id="272902at2759"/>
<dbReference type="GeneID" id="40329641"/>
<keyword evidence="2" id="KW-0282">Flagellum</keyword>
<keyword evidence="3" id="KW-1185">Reference proteome</keyword>
<dbReference type="InterPro" id="IPR007824">
    <property type="entry name" value="Flagellar_rod"/>
</dbReference>
<dbReference type="InterPro" id="IPR053120">
    <property type="entry name" value="PFR_Component"/>
</dbReference>
<name>A0A3R7K8M9_TRYRA</name>
<reference evidence="2 3" key="1">
    <citation type="journal article" date="2018" name="BMC Genomics">
        <title>Genomic comparison of Trypanosoma conorhini and Trypanosoma rangeli to Trypanosoma cruzi strains of high and low virulence.</title>
        <authorList>
            <person name="Bradwell K.R."/>
            <person name="Koparde V.N."/>
            <person name="Matveyev A.V."/>
            <person name="Serrano M.G."/>
            <person name="Alves J.M."/>
            <person name="Parikh H."/>
            <person name="Huang B."/>
            <person name="Lee V."/>
            <person name="Espinosa-Alvarez O."/>
            <person name="Ortiz P.A."/>
            <person name="Costa-Martins A.G."/>
            <person name="Teixeira M.M."/>
            <person name="Buck G.A."/>
        </authorList>
    </citation>
    <scope>NUCLEOTIDE SEQUENCE [LARGE SCALE GENOMIC DNA]</scope>
    <source>
        <strain evidence="2 3">AM80</strain>
    </source>
</reference>
<dbReference type="AlphaFoldDB" id="A0A3R7K8M9"/>
<comment type="caution">
    <text evidence="2">The sequence shown here is derived from an EMBL/GenBank/DDBJ whole genome shotgun (WGS) entry which is preliminary data.</text>
</comment>
<dbReference type="Proteomes" id="UP000283634">
    <property type="component" value="Unassembled WGS sequence"/>
</dbReference>
<feature type="region of interest" description="Disordered" evidence="1">
    <location>
        <begin position="756"/>
        <end position="780"/>
    </location>
</feature>
<sequence length="780" mass="89226">MYPERRPYATTVSHGGYLSKPLLPPVEALRILNSPIGIDVPRSIRLDTQTAVAPGDLMRQTPSRPRTAGRPSSARGVPMFKPPTLESASPFSFKEKDYHNSQQTALNAQLNNAVEELFKVWRRKVRDLQNYLNVYPMQSATSSTLTADAMMNYFQGYRSIDVLPVTMEQLVKEFKLASTPEMLGDIQNSPALSTEHIRRTLNALLSAKHFLAPLEHYVQELEALALLALRDEPCEEVGGVQRGPVWLSKAAVALHEKFHYNPSEYALRELRKSDEPLRRLERRVMEAKEQKERAIDEELPGEALSCLTSQVDLSNDLLLANKARLELVRLHSDDVRDMKPLIDTVIADARRSVELLKGRIERDLPLVKKDLESLRNDTQNTEDHIQYLTKVDSDANKEARKEFRKLEDNERDLWELLLQTIQKLVNISDEKKDFVQKQLRLREQRAYDMGQALELLKTQQQYNELLRSCDDTLWRWSSVAEVYETYVEAYVPKLLKKLNDAEEADQILYNREAQEYVRRYEMFEYAVEEGRATRQVHADRLKVLQRSKKLDVERAMETLDPHLEKYNKELQESQAQLEEAEAYINLVGSLQRERRGDVEPILQHVIMHNRTVRTQQPELEGPAETLLLRDKLQARGVVQAETTFPEETHVSPTSTIPVPSCGADGRPVVADTDLAVVSGFSTASPLMATVAHPHVQARTVGINHEEAFLEKYRRFTDEEQCAVEAADGKVRKARHELDKLGLKYDNMDYVRMQLGTKEQRHTSPLDDGSRHGASGEVRAQ</sequence>
<dbReference type="EMBL" id="MKGL01000192">
    <property type="protein sequence ID" value="RNF03529.1"/>
    <property type="molecule type" value="Genomic_DNA"/>
</dbReference>
<dbReference type="VEuPathDB" id="TriTrypDB:TRSC58_05175"/>